<evidence type="ECO:0000313" key="2">
    <source>
        <dbReference type="EMBL" id="GIM29649.1"/>
    </source>
</evidence>
<gene>
    <name evidence="2" type="ORF">CPJCM30710_23150</name>
</gene>
<evidence type="ECO:0000259" key="1">
    <source>
        <dbReference type="PROSITE" id="PS51782"/>
    </source>
</evidence>
<dbReference type="Gene3D" id="3.10.350.10">
    <property type="entry name" value="LysM domain"/>
    <property type="match status" value="1"/>
</dbReference>
<organism evidence="2 3">
    <name type="scientific">Clostridium polyendosporum</name>
    <dbReference type="NCBI Taxonomy" id="69208"/>
    <lineage>
        <taxon>Bacteria</taxon>
        <taxon>Bacillati</taxon>
        <taxon>Bacillota</taxon>
        <taxon>Clostridia</taxon>
        <taxon>Eubacteriales</taxon>
        <taxon>Clostridiaceae</taxon>
        <taxon>Clostridium</taxon>
    </lineage>
</organism>
<dbReference type="EMBL" id="BOPZ01000020">
    <property type="protein sequence ID" value="GIM29649.1"/>
    <property type="molecule type" value="Genomic_DNA"/>
</dbReference>
<dbReference type="InterPro" id="IPR018392">
    <property type="entry name" value="LysM"/>
</dbReference>
<dbReference type="AlphaFoldDB" id="A0A919S0J9"/>
<feature type="domain" description="LysM" evidence="1">
    <location>
        <begin position="471"/>
        <end position="515"/>
    </location>
</feature>
<keyword evidence="3" id="KW-1185">Reference proteome</keyword>
<name>A0A919S0J9_9CLOT</name>
<dbReference type="RefSeq" id="WP_212904342.1">
    <property type="nucleotide sequence ID" value="NZ_BOPZ01000020.1"/>
</dbReference>
<dbReference type="Pfam" id="PF01476">
    <property type="entry name" value="LysM"/>
    <property type="match status" value="1"/>
</dbReference>
<dbReference type="InterPro" id="IPR036779">
    <property type="entry name" value="LysM_dom_sf"/>
</dbReference>
<dbReference type="CDD" id="cd00118">
    <property type="entry name" value="LysM"/>
    <property type="match status" value="1"/>
</dbReference>
<dbReference type="PROSITE" id="PS51782">
    <property type="entry name" value="LYSM"/>
    <property type="match status" value="1"/>
</dbReference>
<dbReference type="SMART" id="SM00257">
    <property type="entry name" value="LysM"/>
    <property type="match status" value="1"/>
</dbReference>
<reference evidence="2" key="1">
    <citation type="submission" date="2021-03" db="EMBL/GenBank/DDBJ databases">
        <title>Taxonomic study of Clostridium polyendosporum from meadow-gley soil under rice.</title>
        <authorList>
            <person name="Kobayashi H."/>
            <person name="Tanizawa Y."/>
            <person name="Yagura M."/>
        </authorList>
    </citation>
    <scope>NUCLEOTIDE SEQUENCE</scope>
    <source>
        <strain evidence="2">JCM 30710</strain>
    </source>
</reference>
<dbReference type="Pfam" id="PF12673">
    <property type="entry name" value="SipL"/>
    <property type="match status" value="3"/>
</dbReference>
<dbReference type="InterPro" id="IPR024300">
    <property type="entry name" value="SipL_SPOCS_dom"/>
</dbReference>
<accession>A0A919S0J9</accession>
<evidence type="ECO:0000313" key="3">
    <source>
        <dbReference type="Proteomes" id="UP000679179"/>
    </source>
</evidence>
<dbReference type="SUPFAM" id="SSF54106">
    <property type="entry name" value="LysM domain"/>
    <property type="match status" value="1"/>
</dbReference>
<protein>
    <submittedName>
        <fullName evidence="2">Peptidase M23</fullName>
    </submittedName>
</protein>
<sequence length="521" mass="58290">MAELDIIKESIEYEQLFNENASDTVLRGEYLVPDTHPDVSKILMVEAKPIITSKEVLQERVYIEGQIEYNVIYLAREEEGMATHVVTYNDKFSNYIDVAGAEHKMVCDAECEVEHINVNIINERKINLEGVLSTRCNVYKKEEFEYVKDIESSGDVEMKKKVEVFDKVISNKNIDMIAKSHIQVSMDKPQIGKVIKCDVMPHKKEIKLSEDKVQLCCFCKVDVVYKAADSRELIALEDDIFVSKEEEIEGVANDMIAFGDFKVIGTDCSVGEDDLGEARVIDIESLIDGNIKIVSKESVDVIEDAYSPSRNMALSKKKVDMTLMHGQGANEIIVKDNVEPAKAECEPIQIINCSGKVVSLEKKIIENKVIMDGIVKVNVIYKCSDSEMLVSKIDADIPFTTSVDIQDAKPDMKSMVKAWLENIQADIEAHTIAIKAIISTYVKVFSFVKKECVCGIEEKEGEKSGKKASITIYAVQKGDSLWDLAKKFNTTVAELLKINSLDGPESICTNQKLIIPGRAII</sequence>
<comment type="caution">
    <text evidence="2">The sequence shown here is derived from an EMBL/GenBank/DDBJ whole genome shotgun (WGS) entry which is preliminary data.</text>
</comment>
<dbReference type="Proteomes" id="UP000679179">
    <property type="component" value="Unassembled WGS sequence"/>
</dbReference>
<proteinExistence type="predicted"/>